<dbReference type="AlphaFoldDB" id="A0AAN6ZAH8"/>
<reference evidence="2" key="2">
    <citation type="submission" date="2023-05" db="EMBL/GenBank/DDBJ databases">
        <authorList>
            <consortium name="Lawrence Berkeley National Laboratory"/>
            <person name="Steindorff A."/>
            <person name="Hensen N."/>
            <person name="Bonometti L."/>
            <person name="Westerberg I."/>
            <person name="Brannstrom I.O."/>
            <person name="Guillou S."/>
            <person name="Cros-Aarteil S."/>
            <person name="Calhoun S."/>
            <person name="Haridas S."/>
            <person name="Kuo A."/>
            <person name="Mondo S."/>
            <person name="Pangilinan J."/>
            <person name="Riley R."/>
            <person name="Labutti K."/>
            <person name="Andreopoulos B."/>
            <person name="Lipzen A."/>
            <person name="Chen C."/>
            <person name="Yanf M."/>
            <person name="Daum C."/>
            <person name="Ng V."/>
            <person name="Clum A."/>
            <person name="Ohm R."/>
            <person name="Martin F."/>
            <person name="Silar P."/>
            <person name="Natvig D."/>
            <person name="Lalanne C."/>
            <person name="Gautier V."/>
            <person name="Ament-Velasquez S.L."/>
            <person name="Kruys A."/>
            <person name="Hutchinson M.I."/>
            <person name="Powell A.J."/>
            <person name="Barry K."/>
            <person name="Miller A.N."/>
            <person name="Grigoriev I.V."/>
            <person name="Debuchy R."/>
            <person name="Gladieux P."/>
            <person name="Thoren M.H."/>
            <person name="Johannesson H."/>
        </authorList>
    </citation>
    <scope>NUCLEOTIDE SEQUENCE</scope>
    <source>
        <strain evidence="2">CBS 123565</strain>
    </source>
</reference>
<comment type="caution">
    <text evidence="2">The sequence shown here is derived from an EMBL/GenBank/DDBJ whole genome shotgun (WGS) entry which is preliminary data.</text>
</comment>
<keyword evidence="3" id="KW-1185">Reference proteome</keyword>
<reference evidence="2" key="1">
    <citation type="journal article" date="2023" name="Mol. Phylogenet. Evol.">
        <title>Genome-scale phylogeny and comparative genomics of the fungal order Sordariales.</title>
        <authorList>
            <person name="Hensen N."/>
            <person name="Bonometti L."/>
            <person name="Westerberg I."/>
            <person name="Brannstrom I.O."/>
            <person name="Guillou S."/>
            <person name="Cros-Aarteil S."/>
            <person name="Calhoun S."/>
            <person name="Haridas S."/>
            <person name="Kuo A."/>
            <person name="Mondo S."/>
            <person name="Pangilinan J."/>
            <person name="Riley R."/>
            <person name="LaButti K."/>
            <person name="Andreopoulos B."/>
            <person name="Lipzen A."/>
            <person name="Chen C."/>
            <person name="Yan M."/>
            <person name="Daum C."/>
            <person name="Ng V."/>
            <person name="Clum A."/>
            <person name="Steindorff A."/>
            <person name="Ohm R.A."/>
            <person name="Martin F."/>
            <person name="Silar P."/>
            <person name="Natvig D.O."/>
            <person name="Lalanne C."/>
            <person name="Gautier V."/>
            <person name="Ament-Velasquez S.L."/>
            <person name="Kruys A."/>
            <person name="Hutchinson M.I."/>
            <person name="Powell A.J."/>
            <person name="Barry K."/>
            <person name="Miller A.N."/>
            <person name="Grigoriev I.V."/>
            <person name="Debuchy R."/>
            <person name="Gladieux P."/>
            <person name="Hiltunen Thoren M."/>
            <person name="Johannesson H."/>
        </authorList>
    </citation>
    <scope>NUCLEOTIDE SEQUENCE</scope>
    <source>
        <strain evidence="2">CBS 123565</strain>
    </source>
</reference>
<proteinExistence type="predicted"/>
<evidence type="ECO:0000313" key="3">
    <source>
        <dbReference type="Proteomes" id="UP001304895"/>
    </source>
</evidence>
<name>A0AAN6ZAH8_9PEZI</name>
<feature type="region of interest" description="Disordered" evidence="1">
    <location>
        <begin position="73"/>
        <end position="92"/>
    </location>
</feature>
<evidence type="ECO:0000256" key="1">
    <source>
        <dbReference type="SAM" id="MobiDB-lite"/>
    </source>
</evidence>
<accession>A0AAN6ZAH8</accession>
<sequence length="190" mass="20925">MRRLDGPGCGRDGSPVCWTLRHAGAIPVRRSVHLPRHTIVSLHSPVNWGGLQSDNGTAAACMQTDRCRPPRHAIPAVAHGSGRSKRGSSSPWYQRRPVWAPAPDPAAHRWSVSIPVLLPPDRFRVLTIAPPPVLSIVQSRPRHTACERSPPLIMSPIEKATKVPEAPDARLGLTRACRRFFCRACTYIHT</sequence>
<evidence type="ECO:0000313" key="2">
    <source>
        <dbReference type="EMBL" id="KAK4131107.1"/>
    </source>
</evidence>
<organism evidence="2 3">
    <name type="scientific">Trichocladium antarcticum</name>
    <dbReference type="NCBI Taxonomy" id="1450529"/>
    <lineage>
        <taxon>Eukaryota</taxon>
        <taxon>Fungi</taxon>
        <taxon>Dikarya</taxon>
        <taxon>Ascomycota</taxon>
        <taxon>Pezizomycotina</taxon>
        <taxon>Sordariomycetes</taxon>
        <taxon>Sordariomycetidae</taxon>
        <taxon>Sordariales</taxon>
        <taxon>Chaetomiaceae</taxon>
        <taxon>Trichocladium</taxon>
    </lineage>
</organism>
<protein>
    <submittedName>
        <fullName evidence="2">Uncharacterized protein</fullName>
    </submittedName>
</protein>
<dbReference type="EMBL" id="MU853427">
    <property type="protein sequence ID" value="KAK4131107.1"/>
    <property type="molecule type" value="Genomic_DNA"/>
</dbReference>
<dbReference type="Proteomes" id="UP001304895">
    <property type="component" value="Unassembled WGS sequence"/>
</dbReference>
<gene>
    <name evidence="2" type="ORF">BT67DRAFT_161331</name>
</gene>